<protein>
    <submittedName>
        <fullName evidence="5">Mannitol dehydrogenase family protein</fullName>
    </submittedName>
</protein>
<gene>
    <name evidence="5" type="ORF">EJC49_21170</name>
</gene>
<dbReference type="InterPro" id="IPR050988">
    <property type="entry name" value="Mannitol_DH/Oxidoreductase"/>
</dbReference>
<sequence>MADRLTDTAALNAGVAVPGYDRDAAKAGIVHLGTGAFHKAHEAVYTDGAMAASGGDWMITGVSLRSADVADALNPQNGLYTLLVRGPDGVSPRVIGSVREVLVAPRGPEQVIQALAREETKIVSLTITEKGYGLDPRTGGLDRDHPAIAADLNDPRRTVSALGFIVAGLRLRMMKDYAPFTVLCCDNLQNNGRVLRRLVLEFAEARDPKMVAYIRDRVTFPSTMVDRITPASTPQTFADVERLVGRADLAAVETEPFTQWIVEDDFVSGRPDWEAAGAVFVSDVAPYEKMKLRMLNGAHSTLAYAGYMAGHAHVRDVMGDADLVAIIGRHMAAAAATLDPVPGIELADYARDLRLRFANPAIAHQTYQIAMDGTQKLPQRLLEPALVALERGQSLEPFAFSVAAWMRYAVGRRDDGESHALRDPREAEIGAAAAGAGGDARALATALFDLPGLFPARLVEAGGFADMVVAKLDTMLRQGMRAAIAAEAVACRG</sequence>
<evidence type="ECO:0000259" key="4">
    <source>
        <dbReference type="Pfam" id="PF08125"/>
    </source>
</evidence>
<dbReference type="Pfam" id="PF08125">
    <property type="entry name" value="Mannitol_dh_C"/>
    <property type="match status" value="1"/>
</dbReference>
<proteinExistence type="predicted"/>
<dbReference type="InterPro" id="IPR013328">
    <property type="entry name" value="6PGD_dom2"/>
</dbReference>
<dbReference type="EMBL" id="RWKW01000094">
    <property type="protein sequence ID" value="RST84360.1"/>
    <property type="molecule type" value="Genomic_DNA"/>
</dbReference>
<comment type="caution">
    <text evidence="5">The sequence shown here is derived from an EMBL/GenBank/DDBJ whole genome shotgun (WGS) entry which is preliminary data.</text>
</comment>
<keyword evidence="6" id="KW-1185">Reference proteome</keyword>
<evidence type="ECO:0000313" key="5">
    <source>
        <dbReference type="EMBL" id="RST84360.1"/>
    </source>
</evidence>
<dbReference type="Gene3D" id="3.40.50.720">
    <property type="entry name" value="NAD(P)-binding Rossmann-like Domain"/>
    <property type="match status" value="1"/>
</dbReference>
<keyword evidence="2" id="KW-0520">NAD</keyword>
<dbReference type="PANTHER" id="PTHR43362:SF1">
    <property type="entry name" value="MANNITOL DEHYDROGENASE 2-RELATED"/>
    <property type="match status" value="1"/>
</dbReference>
<dbReference type="GO" id="GO:0016616">
    <property type="term" value="F:oxidoreductase activity, acting on the CH-OH group of donors, NAD or NADP as acceptor"/>
    <property type="evidence" value="ECO:0007669"/>
    <property type="project" value="TreeGrafter"/>
</dbReference>
<dbReference type="InterPro" id="IPR013118">
    <property type="entry name" value="Mannitol_DH_C"/>
</dbReference>
<dbReference type="AlphaFoldDB" id="A0A429YSG3"/>
<dbReference type="Pfam" id="PF01232">
    <property type="entry name" value="Mannitol_dh"/>
    <property type="match status" value="1"/>
</dbReference>
<dbReference type="SUPFAM" id="SSF48179">
    <property type="entry name" value="6-phosphogluconate dehydrogenase C-terminal domain-like"/>
    <property type="match status" value="1"/>
</dbReference>
<dbReference type="PRINTS" id="PR00084">
    <property type="entry name" value="MTLDHDRGNASE"/>
</dbReference>
<dbReference type="InterPro" id="IPR023027">
    <property type="entry name" value="Mannitol_DH_CS"/>
</dbReference>
<dbReference type="SUPFAM" id="SSF51735">
    <property type="entry name" value="NAD(P)-binding Rossmann-fold domains"/>
    <property type="match status" value="1"/>
</dbReference>
<evidence type="ECO:0000259" key="3">
    <source>
        <dbReference type="Pfam" id="PF01232"/>
    </source>
</evidence>
<feature type="domain" description="Mannitol dehydrogenase N-terminal" evidence="3">
    <location>
        <begin position="28"/>
        <end position="274"/>
    </location>
</feature>
<name>A0A429YSG3_9HYPH</name>
<dbReference type="GO" id="GO:0019594">
    <property type="term" value="P:mannitol metabolic process"/>
    <property type="evidence" value="ECO:0007669"/>
    <property type="project" value="InterPro"/>
</dbReference>
<dbReference type="Gene3D" id="1.10.1040.10">
    <property type="entry name" value="N-(1-d-carboxylethyl)-l-norvaline Dehydrogenase, domain 2"/>
    <property type="match status" value="1"/>
</dbReference>
<evidence type="ECO:0000313" key="6">
    <source>
        <dbReference type="Proteomes" id="UP000278398"/>
    </source>
</evidence>
<dbReference type="InterPro" id="IPR036291">
    <property type="entry name" value="NAD(P)-bd_dom_sf"/>
</dbReference>
<dbReference type="Proteomes" id="UP000278398">
    <property type="component" value="Unassembled WGS sequence"/>
</dbReference>
<keyword evidence="1" id="KW-0560">Oxidoreductase</keyword>
<evidence type="ECO:0000256" key="2">
    <source>
        <dbReference type="ARBA" id="ARBA00023027"/>
    </source>
</evidence>
<organism evidence="5 6">
    <name type="scientific">Aquibium carbonis</name>
    <dbReference type="NCBI Taxonomy" id="2495581"/>
    <lineage>
        <taxon>Bacteria</taxon>
        <taxon>Pseudomonadati</taxon>
        <taxon>Pseudomonadota</taxon>
        <taxon>Alphaproteobacteria</taxon>
        <taxon>Hyphomicrobiales</taxon>
        <taxon>Phyllobacteriaceae</taxon>
        <taxon>Aquibium</taxon>
    </lineage>
</organism>
<evidence type="ECO:0000256" key="1">
    <source>
        <dbReference type="ARBA" id="ARBA00023002"/>
    </source>
</evidence>
<dbReference type="RefSeq" id="WP_126701921.1">
    <property type="nucleotide sequence ID" value="NZ_RWKW01000094.1"/>
</dbReference>
<dbReference type="OrthoDB" id="271711at2"/>
<dbReference type="PROSITE" id="PS00974">
    <property type="entry name" value="MANNITOL_DHGENASE"/>
    <property type="match status" value="1"/>
</dbReference>
<dbReference type="PANTHER" id="PTHR43362">
    <property type="entry name" value="MANNITOL DEHYDROGENASE DSF1-RELATED"/>
    <property type="match status" value="1"/>
</dbReference>
<dbReference type="InterPro" id="IPR000669">
    <property type="entry name" value="Mannitol_DH"/>
</dbReference>
<dbReference type="InterPro" id="IPR008927">
    <property type="entry name" value="6-PGluconate_DH-like_C_sf"/>
</dbReference>
<feature type="domain" description="Mannitol dehydrogenase C-terminal" evidence="4">
    <location>
        <begin position="283"/>
        <end position="438"/>
    </location>
</feature>
<reference evidence="5 6" key="1">
    <citation type="submission" date="2018-12" db="EMBL/GenBank/DDBJ databases">
        <title>Mesorhizobium carbonis sp. nov., isolated from coal mine water.</title>
        <authorList>
            <person name="Xin W."/>
            <person name="Xu Z."/>
            <person name="Xiang F."/>
            <person name="Zhang J."/>
            <person name="Xi L."/>
            <person name="Liu J."/>
        </authorList>
    </citation>
    <scope>NUCLEOTIDE SEQUENCE [LARGE SCALE GENOMIC DNA]</scope>
    <source>
        <strain evidence="5 6">B2.3</strain>
    </source>
</reference>
<dbReference type="InterPro" id="IPR013131">
    <property type="entry name" value="Mannitol_DH_N"/>
</dbReference>
<accession>A0A429YSG3</accession>